<dbReference type="InterPro" id="IPR050863">
    <property type="entry name" value="CenT-Element_Derived"/>
</dbReference>
<dbReference type="PANTHER" id="PTHR19303">
    <property type="entry name" value="TRANSPOSON"/>
    <property type="match status" value="1"/>
</dbReference>
<dbReference type="AlphaFoldDB" id="A0AAD9QQP6"/>
<dbReference type="InterPro" id="IPR006600">
    <property type="entry name" value="HTH_CenpB_DNA-bd_dom"/>
</dbReference>
<evidence type="ECO:0000256" key="1">
    <source>
        <dbReference type="ARBA" id="ARBA00023125"/>
    </source>
</evidence>
<dbReference type="InterPro" id="IPR009057">
    <property type="entry name" value="Homeodomain-like_sf"/>
</dbReference>
<dbReference type="GO" id="GO:0005634">
    <property type="term" value="C:nucleus"/>
    <property type="evidence" value="ECO:0007669"/>
    <property type="project" value="TreeGrafter"/>
</dbReference>
<dbReference type="EMBL" id="JARQWQ010000019">
    <property type="protein sequence ID" value="KAK2565708.1"/>
    <property type="molecule type" value="Genomic_DNA"/>
</dbReference>
<dbReference type="PROSITE" id="PS51253">
    <property type="entry name" value="HTH_CENPB"/>
    <property type="match status" value="1"/>
</dbReference>
<dbReference type="Proteomes" id="UP001249851">
    <property type="component" value="Unassembled WGS sequence"/>
</dbReference>
<accession>A0AAD9QQP6</accession>
<gene>
    <name evidence="3" type="ORF">P5673_010884</name>
</gene>
<dbReference type="PANTHER" id="PTHR19303:SF73">
    <property type="entry name" value="PROTEIN PDC2"/>
    <property type="match status" value="1"/>
</dbReference>
<dbReference type="Pfam" id="PF03221">
    <property type="entry name" value="HTH_Tnp_Tc5"/>
    <property type="match status" value="1"/>
</dbReference>
<reference evidence="3" key="1">
    <citation type="journal article" date="2023" name="G3 (Bethesda)">
        <title>Whole genome assembly and annotation of the endangered Caribbean coral Acropora cervicornis.</title>
        <authorList>
            <person name="Selwyn J.D."/>
            <person name="Vollmer S.V."/>
        </authorList>
    </citation>
    <scope>NUCLEOTIDE SEQUENCE</scope>
    <source>
        <strain evidence="3">K2</strain>
    </source>
</reference>
<protein>
    <submittedName>
        <fullName evidence="3">Tigger transposable element-derived protein 7</fullName>
    </submittedName>
</protein>
<reference evidence="3" key="2">
    <citation type="journal article" date="2023" name="Science">
        <title>Genomic signatures of disease resistance in endangered staghorn corals.</title>
        <authorList>
            <person name="Vollmer S.V."/>
            <person name="Selwyn J.D."/>
            <person name="Despard B.A."/>
            <person name="Roesel C.L."/>
        </authorList>
    </citation>
    <scope>NUCLEOTIDE SEQUENCE</scope>
    <source>
        <strain evidence="3">K2</strain>
    </source>
</reference>
<dbReference type="SMART" id="SM00674">
    <property type="entry name" value="CENPB"/>
    <property type="match status" value="1"/>
</dbReference>
<dbReference type="Gene3D" id="1.10.10.60">
    <property type="entry name" value="Homeodomain-like"/>
    <property type="match status" value="1"/>
</dbReference>
<feature type="domain" description="HTH CENPB-type" evidence="2">
    <location>
        <begin position="155"/>
        <end position="226"/>
    </location>
</feature>
<dbReference type="GO" id="GO:0003677">
    <property type="term" value="F:DNA binding"/>
    <property type="evidence" value="ECO:0007669"/>
    <property type="project" value="UniProtKB-KW"/>
</dbReference>
<dbReference type="SUPFAM" id="SSF46689">
    <property type="entry name" value="Homeodomain-like"/>
    <property type="match status" value="1"/>
</dbReference>
<name>A0AAD9QQP6_ACRCE</name>
<keyword evidence="4" id="KW-1185">Reference proteome</keyword>
<organism evidence="3 4">
    <name type="scientific">Acropora cervicornis</name>
    <name type="common">Staghorn coral</name>
    <dbReference type="NCBI Taxonomy" id="6130"/>
    <lineage>
        <taxon>Eukaryota</taxon>
        <taxon>Metazoa</taxon>
        <taxon>Cnidaria</taxon>
        <taxon>Anthozoa</taxon>
        <taxon>Hexacorallia</taxon>
        <taxon>Scleractinia</taxon>
        <taxon>Astrocoeniina</taxon>
        <taxon>Acroporidae</taxon>
        <taxon>Acropora</taxon>
    </lineage>
</organism>
<evidence type="ECO:0000313" key="4">
    <source>
        <dbReference type="Proteomes" id="UP001249851"/>
    </source>
</evidence>
<comment type="caution">
    <text evidence="3">The sequence shown here is derived from an EMBL/GenBank/DDBJ whole genome shotgun (WGS) entry which is preliminary data.</text>
</comment>
<keyword evidence="1" id="KW-0238">DNA-binding</keyword>
<evidence type="ECO:0000313" key="3">
    <source>
        <dbReference type="EMBL" id="KAK2565708.1"/>
    </source>
</evidence>
<sequence>MVIHRKKTVYGPNPSDIRYDTFVLLIEKISDMYPGNIFWNKCGVPSDDANEKSLEEVFMAQSASPVPWPNRLDDSKLLSSLNFLPMAFLNSLPDCPKETSTVLTGWEWGEYENSKGLTGVRKLAQKFGCAKTQVSNILKQKTLVREEYERGFSSAKNRNRTSQYSDVNAAVWEWFKKKTEQPIPVYGPLIQEFARKVAEKFGYPEFKAPTGWLTRFKEHNSLSKHKLCGESADCNLGKSVLGLSSLDMRCKTSGTWLKLAAVTMHYWIKSFRESKEMQRRQEVKRAVNCCFLRFCYWRKEKTSCNRKQQPLDLGIIQNFKVQYRKLLLHHVITMTTDHNCATNIAKTLDML</sequence>
<evidence type="ECO:0000259" key="2">
    <source>
        <dbReference type="PROSITE" id="PS51253"/>
    </source>
</evidence>
<proteinExistence type="predicted"/>